<protein>
    <submittedName>
        <fullName evidence="4">Trypsin-like peptidase domain-containing protein</fullName>
    </submittedName>
</protein>
<dbReference type="Pfam" id="PF13365">
    <property type="entry name" value="Trypsin_2"/>
    <property type="match status" value="1"/>
</dbReference>
<dbReference type="Gene3D" id="2.40.10.120">
    <property type="match status" value="1"/>
</dbReference>
<dbReference type="AlphaFoldDB" id="A0A9E9CAL4"/>
<dbReference type="Proteomes" id="UP001163152">
    <property type="component" value="Chromosome"/>
</dbReference>
<keyword evidence="2" id="KW-0378">Hydrolase</keyword>
<accession>A0A9E9CAL4</accession>
<dbReference type="InterPro" id="IPR001940">
    <property type="entry name" value="Peptidase_S1C"/>
</dbReference>
<feature type="domain" description="Peptidase C-terminal archaeal/bacterial" evidence="3">
    <location>
        <begin position="399"/>
        <end position="458"/>
    </location>
</feature>
<dbReference type="EMBL" id="CP113797">
    <property type="protein sequence ID" value="WAL59090.1"/>
    <property type="molecule type" value="Genomic_DNA"/>
</dbReference>
<dbReference type="RefSeq" id="WP_268608669.1">
    <property type="nucleotide sequence ID" value="NZ_CP113797.1"/>
</dbReference>
<dbReference type="InterPro" id="IPR051201">
    <property type="entry name" value="Chloro_Bact_Ser_Proteases"/>
</dbReference>
<feature type="domain" description="Peptidase C-terminal archaeal/bacterial" evidence="3">
    <location>
        <begin position="284"/>
        <end position="346"/>
    </location>
</feature>
<gene>
    <name evidence="4" type="ORF">OXH18_18205</name>
</gene>
<evidence type="ECO:0000259" key="3">
    <source>
        <dbReference type="Pfam" id="PF04151"/>
    </source>
</evidence>
<dbReference type="InterPro" id="IPR009003">
    <property type="entry name" value="Peptidase_S1_PA"/>
</dbReference>
<evidence type="ECO:0000256" key="1">
    <source>
        <dbReference type="ARBA" id="ARBA00022670"/>
    </source>
</evidence>
<dbReference type="KEGG" id="tsin:OXH18_18205"/>
<name>A0A9E9CAL4_9CYAN</name>
<organism evidence="4 5">
    <name type="scientific">Thermocoleostomius sinensis A174</name>
    <dbReference type="NCBI Taxonomy" id="2016057"/>
    <lineage>
        <taxon>Bacteria</taxon>
        <taxon>Bacillati</taxon>
        <taxon>Cyanobacteriota</taxon>
        <taxon>Cyanophyceae</taxon>
        <taxon>Oculatellales</taxon>
        <taxon>Oculatellaceae</taxon>
        <taxon>Thermocoleostomius</taxon>
    </lineage>
</organism>
<dbReference type="PRINTS" id="PR00834">
    <property type="entry name" value="PROTEASES2C"/>
</dbReference>
<keyword evidence="5" id="KW-1185">Reference proteome</keyword>
<dbReference type="Pfam" id="PF04151">
    <property type="entry name" value="PPC"/>
    <property type="match status" value="2"/>
</dbReference>
<dbReference type="PANTHER" id="PTHR43343:SF3">
    <property type="entry name" value="PROTEASE DO-LIKE 8, CHLOROPLASTIC"/>
    <property type="match status" value="1"/>
</dbReference>
<sequence length="476" mass="49983">MSFQVLRLASSGLIVVGTTLGLTLFNAMSPVEWFSVSGFGRSAPRVALAQDAETVYAEVSPAVVSIESDSATGSGTLIRSDGLVLTNAHVVGDARSVTVILADGTQYVGEVIGYGETGLDLAVVRLQGDDSFPTVRIAEPGSVRTGQQVFAIGNPFGRFQGSITQGIVSRIDREQGLIQTDASINPGNSGGPLLNNRGELIGVNTAIYAPRGSAGNIGIGFAIPIEQIQPFLAAVNQGAAPRTAQQQTPFVEERTVQPLTLNSQIQGRLDDNSGILPADNSYFNAYSFAGRAGQQVVIHMSSSELNPYLILLSPTGTALAQDDDSGGGRNSRLSVTLPDDGTYLILANSYAAGEQGNYQLELSTIATNPQPTVAILQTEGLLGSSSPKLEDGSLYEEHSFQGNAGQTVTISLESSDFDTYLILLGPNDQVIGENDDAASNTLNSTLTITLPVTGTYRIIANAYDSEGQGRYVLTVR</sequence>
<evidence type="ECO:0000313" key="4">
    <source>
        <dbReference type="EMBL" id="WAL59090.1"/>
    </source>
</evidence>
<reference evidence="4" key="1">
    <citation type="submission" date="2022-12" db="EMBL/GenBank/DDBJ databases">
        <title>Polyphasic identification of a Novel Hot-Spring Cyanobacterium Ocullathermofonsia sinensis gen nov. sp. nov. and Genomic Insights on its Adaptations to the Thermal Habitat.</title>
        <authorList>
            <person name="Daroch M."/>
            <person name="Tang J."/>
            <person name="Jiang Y."/>
        </authorList>
    </citation>
    <scope>NUCLEOTIDE SEQUENCE</scope>
    <source>
        <strain evidence="4">PKUAC-SCTA174</strain>
    </source>
</reference>
<dbReference type="SUPFAM" id="SSF50494">
    <property type="entry name" value="Trypsin-like serine proteases"/>
    <property type="match status" value="1"/>
</dbReference>
<dbReference type="GO" id="GO:0004252">
    <property type="term" value="F:serine-type endopeptidase activity"/>
    <property type="evidence" value="ECO:0007669"/>
    <property type="project" value="InterPro"/>
</dbReference>
<evidence type="ECO:0000256" key="2">
    <source>
        <dbReference type="ARBA" id="ARBA00022801"/>
    </source>
</evidence>
<proteinExistence type="predicted"/>
<evidence type="ECO:0000313" key="5">
    <source>
        <dbReference type="Proteomes" id="UP001163152"/>
    </source>
</evidence>
<dbReference type="Gene3D" id="2.60.120.380">
    <property type="match status" value="2"/>
</dbReference>
<dbReference type="GO" id="GO:0006508">
    <property type="term" value="P:proteolysis"/>
    <property type="evidence" value="ECO:0007669"/>
    <property type="project" value="UniProtKB-KW"/>
</dbReference>
<dbReference type="PANTHER" id="PTHR43343">
    <property type="entry name" value="PEPTIDASE S12"/>
    <property type="match status" value="1"/>
</dbReference>
<dbReference type="InterPro" id="IPR007280">
    <property type="entry name" value="Peptidase_C_arc/bac"/>
</dbReference>
<keyword evidence="1" id="KW-0645">Protease</keyword>